<evidence type="ECO:0000256" key="6">
    <source>
        <dbReference type="ARBA" id="ARBA00022960"/>
    </source>
</evidence>
<dbReference type="InterPro" id="IPR018480">
    <property type="entry name" value="PNAcMuramoyl-5peptid_Trfase_CS"/>
</dbReference>
<evidence type="ECO:0000256" key="1">
    <source>
        <dbReference type="ARBA" id="ARBA00004141"/>
    </source>
</evidence>
<evidence type="ECO:0000256" key="5">
    <source>
        <dbReference type="ARBA" id="ARBA00022692"/>
    </source>
</evidence>
<feature type="transmembrane region" description="Helical" evidence="12">
    <location>
        <begin position="198"/>
        <end position="220"/>
    </location>
</feature>
<evidence type="ECO:0000256" key="10">
    <source>
        <dbReference type="ARBA" id="ARBA00023306"/>
    </source>
</evidence>
<dbReference type="PROSITE" id="PS01347">
    <property type="entry name" value="MRAY_1"/>
    <property type="match status" value="1"/>
</dbReference>
<dbReference type="EMBL" id="JAEVLS010000005">
    <property type="protein sequence ID" value="MBM0107505.1"/>
    <property type="molecule type" value="Genomic_DNA"/>
</dbReference>
<dbReference type="NCBIfam" id="TIGR00445">
    <property type="entry name" value="mraY"/>
    <property type="match status" value="1"/>
</dbReference>
<evidence type="ECO:0000256" key="3">
    <source>
        <dbReference type="ARBA" id="ARBA00022618"/>
    </source>
</evidence>
<evidence type="ECO:0000256" key="12">
    <source>
        <dbReference type="HAMAP-Rule" id="MF_00038"/>
    </source>
</evidence>
<feature type="transmembrane region" description="Helical" evidence="12">
    <location>
        <begin position="339"/>
        <end position="358"/>
    </location>
</feature>
<feature type="transmembrane region" description="Helical" evidence="12">
    <location>
        <begin position="164"/>
        <end position="186"/>
    </location>
</feature>
<comment type="pathway">
    <text evidence="12">Cell wall biogenesis; peptidoglycan biosynthesis.</text>
</comment>
<protein>
    <recommendedName>
        <fullName evidence="12 13">Phospho-N-acetylmuramoyl-pentapeptide-transferase</fullName>
        <ecNumber evidence="12 13">2.7.8.13</ecNumber>
    </recommendedName>
    <alternativeName>
        <fullName evidence="12">UDP-MurNAc-pentapeptide phosphotransferase</fullName>
    </alternativeName>
</protein>
<gene>
    <name evidence="12" type="primary">mraY</name>
    <name evidence="14" type="ORF">JM946_22415</name>
</gene>
<feature type="transmembrane region" description="Helical" evidence="12">
    <location>
        <begin position="291"/>
        <end position="312"/>
    </location>
</feature>
<keyword evidence="12" id="KW-0479">Metal-binding</keyword>
<evidence type="ECO:0000256" key="13">
    <source>
        <dbReference type="NCBIfam" id="TIGR00445"/>
    </source>
</evidence>
<evidence type="ECO:0000256" key="9">
    <source>
        <dbReference type="ARBA" id="ARBA00023136"/>
    </source>
</evidence>
<keyword evidence="8 12" id="KW-1133">Transmembrane helix</keyword>
<feature type="transmembrane region" description="Helical" evidence="12">
    <location>
        <begin position="97"/>
        <end position="114"/>
    </location>
</feature>
<dbReference type="HAMAP" id="MF_00038">
    <property type="entry name" value="MraY"/>
    <property type="match status" value="1"/>
</dbReference>
<keyword evidence="5 12" id="KW-0812">Transmembrane</keyword>
<keyword evidence="11 12" id="KW-0961">Cell wall biogenesis/degradation</keyword>
<dbReference type="Pfam" id="PF10555">
    <property type="entry name" value="MraY_sig1"/>
    <property type="match status" value="1"/>
</dbReference>
<name>A0ABS1X2Q2_9GAMM</name>
<dbReference type="Proteomes" id="UP000661077">
    <property type="component" value="Unassembled WGS sequence"/>
</dbReference>
<feature type="transmembrane region" description="Helical" evidence="12">
    <location>
        <begin position="240"/>
        <end position="257"/>
    </location>
</feature>
<dbReference type="PANTHER" id="PTHR22926:SF5">
    <property type="entry name" value="PHOSPHO-N-ACETYLMURAMOYL-PENTAPEPTIDE-TRANSFERASE HOMOLOG"/>
    <property type="match status" value="1"/>
</dbReference>
<feature type="transmembrane region" description="Helical" evidence="12">
    <location>
        <begin position="134"/>
        <end position="152"/>
    </location>
</feature>
<comment type="subcellular location">
    <subcellularLocation>
        <location evidence="12">Cell membrane</location>
        <topology evidence="12">Multi-pass membrane protein</topology>
    </subcellularLocation>
    <subcellularLocation>
        <location evidence="1">Membrane</location>
        <topology evidence="1">Multi-pass membrane protein</topology>
    </subcellularLocation>
</comment>
<evidence type="ECO:0000256" key="4">
    <source>
        <dbReference type="ARBA" id="ARBA00022679"/>
    </source>
</evidence>
<evidence type="ECO:0000313" key="14">
    <source>
        <dbReference type="EMBL" id="MBM0107505.1"/>
    </source>
</evidence>
<dbReference type="CDD" id="cd06852">
    <property type="entry name" value="GT_MraY"/>
    <property type="match status" value="1"/>
</dbReference>
<sequence length="361" mass="39114">MLLYLTKQLALLEGAFRVFQYLTLRAILAALTALVISFMIGPWMIQKLSLNQIGQRVRDDGPKTHLPKAGTPTMGGLLILVAITFSTLLWADLTNRFVWVTLLVTLAFGLIGFWDDYLKLVVGNSRGLIARYKYFWQSVAGLGCAVALYMTAKTPAETALYVPLFKTVMVPLGSVGFIALAYFVVVGTSNAVNLTDGLDGLAIMPAVLVGGALGVFAYATGHAVFSDYLGLPFIEGTGEILVFCATLVGAGLGFLWFNTYPAQVFMGDIGALALGAALGIVAVIVRQEIVLFIMGGVFVMETVSVMVQVASFKLTGKRIFRMAPIHHHFELKGWAEPKVIVRFWIISVILVLIGLATLKVR</sequence>
<keyword evidence="15" id="KW-1185">Reference proteome</keyword>
<keyword evidence="12" id="KW-0460">Magnesium</keyword>
<comment type="similarity">
    <text evidence="2 12">Belongs to the glycosyltransferase 4 family. MraY subfamily.</text>
</comment>
<dbReference type="InterPro" id="IPR000715">
    <property type="entry name" value="Glycosyl_transferase_4"/>
</dbReference>
<comment type="caution">
    <text evidence="14">The sequence shown here is derived from an EMBL/GenBank/DDBJ whole genome shotgun (WGS) entry which is preliminary data.</text>
</comment>
<keyword evidence="3 12" id="KW-0132">Cell division</keyword>
<comment type="catalytic activity">
    <reaction evidence="12">
        <text>UDP-N-acetyl-alpha-D-muramoyl-L-alanyl-gamma-D-glutamyl-meso-2,6-diaminopimeloyl-D-alanyl-D-alanine + di-trans,octa-cis-undecaprenyl phosphate = di-trans,octa-cis-undecaprenyl diphospho-N-acetyl-alpha-D-muramoyl-L-alanyl-D-glutamyl-meso-2,6-diaminopimeloyl-D-alanyl-D-alanine + UMP</text>
        <dbReference type="Rhea" id="RHEA:28386"/>
        <dbReference type="ChEBI" id="CHEBI:57865"/>
        <dbReference type="ChEBI" id="CHEBI:60392"/>
        <dbReference type="ChEBI" id="CHEBI:61386"/>
        <dbReference type="ChEBI" id="CHEBI:61387"/>
        <dbReference type="EC" id="2.7.8.13"/>
    </reaction>
</comment>
<comment type="function">
    <text evidence="12">Catalyzes the initial step of the lipid cycle reactions in the biosynthesis of the cell wall peptidoglycan: transfers peptidoglycan precursor phospho-MurNAc-pentapeptide from UDP-MurNAc-pentapeptide onto the lipid carrier undecaprenyl phosphate, yielding undecaprenyl-pyrophosphoryl-MurNAc-pentapeptide, known as lipid I.</text>
</comment>
<evidence type="ECO:0000256" key="7">
    <source>
        <dbReference type="ARBA" id="ARBA00022984"/>
    </source>
</evidence>
<keyword evidence="6 12" id="KW-0133">Cell shape</keyword>
<dbReference type="RefSeq" id="WP_203169611.1">
    <property type="nucleotide sequence ID" value="NZ_JAEVLS010000005.1"/>
</dbReference>
<evidence type="ECO:0000256" key="2">
    <source>
        <dbReference type="ARBA" id="ARBA00005583"/>
    </source>
</evidence>
<keyword evidence="4 12" id="KW-0808">Transferase</keyword>
<dbReference type="PROSITE" id="PS01348">
    <property type="entry name" value="MRAY_2"/>
    <property type="match status" value="1"/>
</dbReference>
<accession>A0ABS1X2Q2</accession>
<dbReference type="GO" id="GO:0016740">
    <property type="term" value="F:transferase activity"/>
    <property type="evidence" value="ECO:0007669"/>
    <property type="project" value="UniProtKB-KW"/>
</dbReference>
<dbReference type="PANTHER" id="PTHR22926">
    <property type="entry name" value="PHOSPHO-N-ACETYLMURAMOYL-PENTAPEPTIDE-TRANSFERASE"/>
    <property type="match status" value="1"/>
</dbReference>
<evidence type="ECO:0000256" key="8">
    <source>
        <dbReference type="ARBA" id="ARBA00022989"/>
    </source>
</evidence>
<feature type="transmembrane region" description="Helical" evidence="12">
    <location>
        <begin position="264"/>
        <end position="285"/>
    </location>
</feature>
<keyword evidence="7 12" id="KW-0573">Peptidoglycan synthesis</keyword>
<dbReference type="EC" id="2.7.8.13" evidence="12 13"/>
<proteinExistence type="inferred from homology"/>
<organism evidence="14 15">
    <name type="scientific">Steroidobacter gossypii</name>
    <dbReference type="NCBI Taxonomy" id="2805490"/>
    <lineage>
        <taxon>Bacteria</taxon>
        <taxon>Pseudomonadati</taxon>
        <taxon>Pseudomonadota</taxon>
        <taxon>Gammaproteobacteria</taxon>
        <taxon>Steroidobacterales</taxon>
        <taxon>Steroidobacteraceae</taxon>
        <taxon>Steroidobacter</taxon>
    </lineage>
</organism>
<reference evidence="14 15" key="1">
    <citation type="journal article" date="2021" name="Int. J. Syst. Evol. Microbiol.">
        <title>Steroidobacter gossypii sp. nov., isolated from soil of cotton cropping field.</title>
        <authorList>
            <person name="Huang R."/>
            <person name="Yang S."/>
            <person name="Zhen C."/>
            <person name="Liu W."/>
        </authorList>
    </citation>
    <scope>NUCLEOTIDE SEQUENCE [LARGE SCALE GENOMIC DNA]</scope>
    <source>
        <strain evidence="14 15">S1-65</strain>
    </source>
</reference>
<evidence type="ECO:0000256" key="11">
    <source>
        <dbReference type="ARBA" id="ARBA00023316"/>
    </source>
</evidence>
<dbReference type="Pfam" id="PF00953">
    <property type="entry name" value="Glycos_transf_4"/>
    <property type="match status" value="1"/>
</dbReference>
<feature type="transmembrane region" description="Helical" evidence="12">
    <location>
        <begin position="66"/>
        <end position="91"/>
    </location>
</feature>
<feature type="transmembrane region" description="Helical" evidence="12">
    <location>
        <begin position="20"/>
        <end position="45"/>
    </location>
</feature>
<evidence type="ECO:0000313" key="15">
    <source>
        <dbReference type="Proteomes" id="UP000661077"/>
    </source>
</evidence>
<comment type="cofactor">
    <cofactor evidence="12">
        <name>Mg(2+)</name>
        <dbReference type="ChEBI" id="CHEBI:18420"/>
    </cofactor>
</comment>
<keyword evidence="9 12" id="KW-0472">Membrane</keyword>
<keyword evidence="10 12" id="KW-0131">Cell cycle</keyword>
<dbReference type="InterPro" id="IPR003524">
    <property type="entry name" value="PNAcMuramoyl-5peptid_Trfase"/>
</dbReference>
<keyword evidence="12" id="KW-1003">Cell membrane</keyword>